<accession>A0ABV2GZV1</accession>
<dbReference type="SUPFAM" id="SSF89796">
    <property type="entry name" value="CoA-transferase family III (CaiB/BaiF)"/>
    <property type="match status" value="1"/>
</dbReference>
<dbReference type="EMBL" id="JBEPMC010000024">
    <property type="protein sequence ID" value="MET3583814.1"/>
    <property type="molecule type" value="Genomic_DNA"/>
</dbReference>
<comment type="caution">
    <text evidence="2">The sequence shown here is derived from an EMBL/GenBank/DDBJ whole genome shotgun (WGS) entry which is preliminary data.</text>
</comment>
<dbReference type="InterPro" id="IPR023606">
    <property type="entry name" value="CoA-Trfase_III_dom_1_sf"/>
</dbReference>
<dbReference type="RefSeq" id="WP_263807212.1">
    <property type="nucleotide sequence ID" value="NZ_JBEPMC010000024.1"/>
</dbReference>
<dbReference type="InterPro" id="IPR044855">
    <property type="entry name" value="CoA-Trfase_III_dom3_sf"/>
</dbReference>
<evidence type="ECO:0000313" key="3">
    <source>
        <dbReference type="Proteomes" id="UP001549204"/>
    </source>
</evidence>
<dbReference type="GO" id="GO:0033608">
    <property type="term" value="F:formyl-CoA transferase activity"/>
    <property type="evidence" value="ECO:0007669"/>
    <property type="project" value="UniProtKB-EC"/>
</dbReference>
<reference evidence="2 3" key="1">
    <citation type="submission" date="2024-06" db="EMBL/GenBank/DDBJ databases">
        <title>Genomic Encyclopedia of Type Strains, Phase IV (KMG-IV): sequencing the most valuable type-strain genomes for metagenomic binning, comparative biology and taxonomic classification.</title>
        <authorList>
            <person name="Goeker M."/>
        </authorList>
    </citation>
    <scope>NUCLEOTIDE SEQUENCE [LARGE SCALE GENOMIC DNA]</scope>
    <source>
        <strain evidence="2 3">DSM 100022</strain>
    </source>
</reference>
<evidence type="ECO:0000313" key="2">
    <source>
        <dbReference type="EMBL" id="MET3583814.1"/>
    </source>
</evidence>
<gene>
    <name evidence="2" type="ORF">ABID19_006880</name>
</gene>
<dbReference type="Gene3D" id="3.40.50.10540">
    <property type="entry name" value="Crotonobetainyl-coa:carnitine coa-transferase, domain 1"/>
    <property type="match status" value="1"/>
</dbReference>
<protein>
    <submittedName>
        <fullName evidence="2">Formyl-CoA transferase</fullName>
        <ecNumber evidence="2">2.8.3.16</ecNumber>
    </submittedName>
</protein>
<dbReference type="InterPro" id="IPR003673">
    <property type="entry name" value="CoA-Trfase_fam_III"/>
</dbReference>
<dbReference type="Proteomes" id="UP001549204">
    <property type="component" value="Unassembled WGS sequence"/>
</dbReference>
<organism evidence="2 3">
    <name type="scientific">Mesorhizobium robiniae</name>
    <dbReference type="NCBI Taxonomy" id="559315"/>
    <lineage>
        <taxon>Bacteria</taxon>
        <taxon>Pseudomonadati</taxon>
        <taxon>Pseudomonadota</taxon>
        <taxon>Alphaproteobacteria</taxon>
        <taxon>Hyphomicrobiales</taxon>
        <taxon>Phyllobacteriaceae</taxon>
        <taxon>Mesorhizobium</taxon>
    </lineage>
</organism>
<dbReference type="Pfam" id="PF02515">
    <property type="entry name" value="CoA_transf_3"/>
    <property type="match status" value="1"/>
</dbReference>
<dbReference type="PANTHER" id="PTHR48207:SF4">
    <property type="entry name" value="BLL6097 PROTEIN"/>
    <property type="match status" value="1"/>
</dbReference>
<dbReference type="InterPro" id="IPR050483">
    <property type="entry name" value="CoA-transferase_III_domain"/>
</dbReference>
<dbReference type="Gene3D" id="3.30.1540.10">
    <property type="entry name" value="formyl-coa transferase, domain 3"/>
    <property type="match status" value="1"/>
</dbReference>
<proteinExistence type="predicted"/>
<dbReference type="PANTHER" id="PTHR48207">
    <property type="entry name" value="SUCCINATE--HYDROXYMETHYLGLUTARATE COA-TRANSFERASE"/>
    <property type="match status" value="1"/>
</dbReference>
<keyword evidence="3" id="KW-1185">Reference proteome</keyword>
<evidence type="ECO:0000256" key="1">
    <source>
        <dbReference type="ARBA" id="ARBA00022679"/>
    </source>
</evidence>
<name>A0ABV2GZV1_9HYPH</name>
<keyword evidence="1 2" id="KW-0808">Transferase</keyword>
<dbReference type="EC" id="2.8.3.16" evidence="2"/>
<sequence length="414" mass="45092">MNGSGPLAGIRVVDFSGYIAGPFCTQMLGDMGADVIKVEPPAGEQWRGQDPFAPGFSKSFVALNRNKRSIVLDLKSENGRGVARALIASADVMVHNYRPGVPERLGIDYSAMRELNPKLIYASNSAYGQKGPRAHQAGYDLVIQAVSGLIASNPTPDGRAPRRYAGIALIDFTAGQMLAFGVLSAFIQRLRTGIGQKVESTLIEAALSLQRQKLVSVEALDGQCPQPAKGTVRERMRTAASHANDLVERELYYRTYETSDGYVTIGCLNVPQRKHFMSIVGLDDPWFENPDALPQTDDEDRRRRALTSYAESEFTKKSTTDWVKAFEDCGVPCAPVQMSADLMFDEQVEAGGYFVGFTMPEFGRVRTMGSGVSINGRPEGHRPPPELGQHTQEILDELAALPAAATSADGDRRT</sequence>